<dbReference type="InterPro" id="IPR036390">
    <property type="entry name" value="WH_DNA-bd_sf"/>
</dbReference>
<dbReference type="InterPro" id="IPR036388">
    <property type="entry name" value="WH-like_DNA-bd_sf"/>
</dbReference>
<protein>
    <submittedName>
        <fullName evidence="6">Cat operon transcriptional regulator</fullName>
    </submittedName>
</protein>
<dbReference type="Proteomes" id="UP000401081">
    <property type="component" value="Unassembled WGS sequence"/>
</dbReference>
<dbReference type="PANTHER" id="PTHR30346">
    <property type="entry name" value="TRANSCRIPTIONAL DUAL REGULATOR HCAR-RELATED"/>
    <property type="match status" value="1"/>
</dbReference>
<keyword evidence="7" id="KW-1185">Reference proteome</keyword>
<keyword evidence="3" id="KW-0238">DNA-binding</keyword>
<dbReference type="Pfam" id="PF03466">
    <property type="entry name" value="LysR_substrate"/>
    <property type="match status" value="1"/>
</dbReference>
<evidence type="ECO:0000256" key="2">
    <source>
        <dbReference type="ARBA" id="ARBA00023015"/>
    </source>
</evidence>
<name>A0A485CG20_KLUCR</name>
<dbReference type="Gene3D" id="1.10.10.10">
    <property type="entry name" value="Winged helix-like DNA-binding domain superfamily/Winged helix DNA-binding domain"/>
    <property type="match status" value="1"/>
</dbReference>
<dbReference type="PANTHER" id="PTHR30346:SF28">
    <property type="entry name" value="HTH-TYPE TRANSCRIPTIONAL REGULATOR CYNR"/>
    <property type="match status" value="1"/>
</dbReference>
<gene>
    <name evidence="6" type="primary">catM</name>
    <name evidence="6" type="ORF">NCTC12993_06367</name>
</gene>
<dbReference type="PRINTS" id="PR00039">
    <property type="entry name" value="HTHLYSR"/>
</dbReference>
<dbReference type="FunFam" id="1.10.10.10:FF:000001">
    <property type="entry name" value="LysR family transcriptional regulator"/>
    <property type="match status" value="1"/>
</dbReference>
<dbReference type="SUPFAM" id="SSF53850">
    <property type="entry name" value="Periplasmic binding protein-like II"/>
    <property type="match status" value="1"/>
</dbReference>
<dbReference type="GO" id="GO:0003700">
    <property type="term" value="F:DNA-binding transcription factor activity"/>
    <property type="evidence" value="ECO:0007669"/>
    <property type="project" value="InterPro"/>
</dbReference>
<evidence type="ECO:0000313" key="7">
    <source>
        <dbReference type="Proteomes" id="UP000401081"/>
    </source>
</evidence>
<sequence length="313" mass="33881">MISSASVNSEGAKAMINFRIIRHMWLFLAVAEEKHFGRAAKKLGMTQPPLTQQIQVLEQSLKVQLFDRSKRNVQLTPVGLAILPAVKRFAEQVERLELAVNEAVAGHTGMLTIGAISTAMLDVLPPLLDGMKAQYPEIVISIKEIDSAEAIPALQNGEIDLAFARLTGEMGEGIALLPLASAELVVALPRHHRLAGASRIAIRELMHEAWVMFSRHLSPVYFDSITAACRSEGFSPRIIHSARSVASQIAFVGCGQGIALVPDSLERLSPANVVTVPLDNPIEVVTTAAAWSLQRNNPLVDKFIALIPPSAQV</sequence>
<comment type="similarity">
    <text evidence="1">Belongs to the LysR transcriptional regulatory family.</text>
</comment>
<reference evidence="6 7" key="1">
    <citation type="submission" date="2019-03" db="EMBL/GenBank/DDBJ databases">
        <authorList>
            <consortium name="Pathogen Informatics"/>
        </authorList>
    </citation>
    <scope>NUCLEOTIDE SEQUENCE [LARGE SCALE GENOMIC DNA]</scope>
    <source>
        <strain evidence="6 7">NCTC12993</strain>
    </source>
</reference>
<dbReference type="Gene3D" id="3.40.190.10">
    <property type="entry name" value="Periplasmic binding protein-like II"/>
    <property type="match status" value="2"/>
</dbReference>
<evidence type="ECO:0000256" key="3">
    <source>
        <dbReference type="ARBA" id="ARBA00023125"/>
    </source>
</evidence>
<evidence type="ECO:0000259" key="5">
    <source>
        <dbReference type="PROSITE" id="PS50931"/>
    </source>
</evidence>
<accession>A0A485CG20</accession>
<organism evidence="6 7">
    <name type="scientific">Kluyvera cryocrescens</name>
    <name type="common">Kluyvera citrophila</name>
    <dbReference type="NCBI Taxonomy" id="580"/>
    <lineage>
        <taxon>Bacteria</taxon>
        <taxon>Pseudomonadati</taxon>
        <taxon>Pseudomonadota</taxon>
        <taxon>Gammaproteobacteria</taxon>
        <taxon>Enterobacterales</taxon>
        <taxon>Enterobacteriaceae</taxon>
        <taxon>Kluyvera</taxon>
    </lineage>
</organism>
<evidence type="ECO:0000256" key="1">
    <source>
        <dbReference type="ARBA" id="ARBA00009437"/>
    </source>
</evidence>
<evidence type="ECO:0000313" key="6">
    <source>
        <dbReference type="EMBL" id="VFS83454.1"/>
    </source>
</evidence>
<dbReference type="InterPro" id="IPR000847">
    <property type="entry name" value="LysR_HTH_N"/>
</dbReference>
<proteinExistence type="inferred from homology"/>
<keyword evidence="4" id="KW-0804">Transcription</keyword>
<dbReference type="PROSITE" id="PS50931">
    <property type="entry name" value="HTH_LYSR"/>
    <property type="match status" value="1"/>
</dbReference>
<dbReference type="GO" id="GO:0032993">
    <property type="term" value="C:protein-DNA complex"/>
    <property type="evidence" value="ECO:0007669"/>
    <property type="project" value="TreeGrafter"/>
</dbReference>
<dbReference type="GO" id="GO:0003677">
    <property type="term" value="F:DNA binding"/>
    <property type="evidence" value="ECO:0007669"/>
    <property type="project" value="UniProtKB-KW"/>
</dbReference>
<evidence type="ECO:0000256" key="4">
    <source>
        <dbReference type="ARBA" id="ARBA00023163"/>
    </source>
</evidence>
<dbReference type="CDD" id="cd08414">
    <property type="entry name" value="PBP2_LTTR_aromatics_like"/>
    <property type="match status" value="1"/>
</dbReference>
<dbReference type="Pfam" id="PF00126">
    <property type="entry name" value="HTH_1"/>
    <property type="match status" value="1"/>
</dbReference>
<keyword evidence="2" id="KW-0805">Transcription regulation</keyword>
<feature type="domain" description="HTH lysR-type" evidence="5">
    <location>
        <begin position="19"/>
        <end position="76"/>
    </location>
</feature>
<dbReference type="InterPro" id="IPR005119">
    <property type="entry name" value="LysR_subst-bd"/>
</dbReference>
<dbReference type="SUPFAM" id="SSF46785">
    <property type="entry name" value="Winged helix' DNA-binding domain"/>
    <property type="match status" value="1"/>
</dbReference>
<dbReference type="AlphaFoldDB" id="A0A485CG20"/>
<dbReference type="EMBL" id="CAADJD010000025">
    <property type="protein sequence ID" value="VFS83454.1"/>
    <property type="molecule type" value="Genomic_DNA"/>
</dbReference>